<dbReference type="AlphaFoldDB" id="A0AAV4MF87"/>
<evidence type="ECO:0000313" key="2">
    <source>
        <dbReference type="Proteomes" id="UP001054945"/>
    </source>
</evidence>
<evidence type="ECO:0008006" key="3">
    <source>
        <dbReference type="Google" id="ProtNLM"/>
    </source>
</evidence>
<accession>A0AAV4MF87</accession>
<gene>
    <name evidence="1" type="ORF">CEXT_486741</name>
</gene>
<reference evidence="1 2" key="1">
    <citation type="submission" date="2021-06" db="EMBL/GenBank/DDBJ databases">
        <title>Caerostris extrusa draft genome.</title>
        <authorList>
            <person name="Kono N."/>
            <person name="Arakawa K."/>
        </authorList>
    </citation>
    <scope>NUCLEOTIDE SEQUENCE [LARGE SCALE GENOMIC DNA]</scope>
</reference>
<protein>
    <recommendedName>
        <fullName evidence="3">Ycf15</fullName>
    </recommendedName>
</protein>
<comment type="caution">
    <text evidence="1">The sequence shown here is derived from an EMBL/GenBank/DDBJ whole genome shotgun (WGS) entry which is preliminary data.</text>
</comment>
<keyword evidence="2" id="KW-1185">Reference proteome</keyword>
<proteinExistence type="predicted"/>
<sequence>MLVASAWEQKREKGKDHTEVVSLQGVYLPPTYLRSSNIDYAATLLPFGLNPSNRFRASSSFFHCSRIFDKKRPLTRINKF</sequence>
<organism evidence="1 2">
    <name type="scientific">Caerostris extrusa</name>
    <name type="common">Bark spider</name>
    <name type="synonym">Caerostris bankana</name>
    <dbReference type="NCBI Taxonomy" id="172846"/>
    <lineage>
        <taxon>Eukaryota</taxon>
        <taxon>Metazoa</taxon>
        <taxon>Ecdysozoa</taxon>
        <taxon>Arthropoda</taxon>
        <taxon>Chelicerata</taxon>
        <taxon>Arachnida</taxon>
        <taxon>Araneae</taxon>
        <taxon>Araneomorphae</taxon>
        <taxon>Entelegynae</taxon>
        <taxon>Araneoidea</taxon>
        <taxon>Araneidae</taxon>
        <taxon>Caerostris</taxon>
    </lineage>
</organism>
<evidence type="ECO:0000313" key="1">
    <source>
        <dbReference type="EMBL" id="GIX71122.1"/>
    </source>
</evidence>
<dbReference type="Proteomes" id="UP001054945">
    <property type="component" value="Unassembled WGS sequence"/>
</dbReference>
<name>A0AAV4MF87_CAEEX</name>
<dbReference type="EMBL" id="BPLR01019724">
    <property type="protein sequence ID" value="GIX71122.1"/>
    <property type="molecule type" value="Genomic_DNA"/>
</dbReference>